<name>A0A2R5L6V4_9ACAR</name>
<evidence type="ECO:0000256" key="3">
    <source>
        <dbReference type="ARBA" id="ARBA00014158"/>
    </source>
</evidence>
<evidence type="ECO:0000256" key="6">
    <source>
        <dbReference type="ARBA" id="ARBA00023187"/>
    </source>
</evidence>
<dbReference type="InterPro" id="IPR008409">
    <property type="entry name" value="SPF27"/>
</dbReference>
<dbReference type="GO" id="GO:0071011">
    <property type="term" value="C:precatalytic spliceosome"/>
    <property type="evidence" value="ECO:0007669"/>
    <property type="project" value="TreeGrafter"/>
</dbReference>
<dbReference type="AlphaFoldDB" id="A0A2R5L6V4"/>
<organism evidence="9">
    <name type="scientific">Ornithodoros turicata</name>
    <dbReference type="NCBI Taxonomy" id="34597"/>
    <lineage>
        <taxon>Eukaryota</taxon>
        <taxon>Metazoa</taxon>
        <taxon>Ecdysozoa</taxon>
        <taxon>Arthropoda</taxon>
        <taxon>Chelicerata</taxon>
        <taxon>Arachnida</taxon>
        <taxon>Acari</taxon>
        <taxon>Parasitiformes</taxon>
        <taxon>Ixodida</taxon>
        <taxon>Ixodoidea</taxon>
        <taxon>Argasidae</taxon>
        <taxon>Ornithodorinae</taxon>
        <taxon>Ornithodoros</taxon>
    </lineage>
</organism>
<dbReference type="GO" id="GO:0000974">
    <property type="term" value="C:Prp19 complex"/>
    <property type="evidence" value="ECO:0007669"/>
    <property type="project" value="TreeGrafter"/>
</dbReference>
<keyword evidence="7" id="KW-0539">Nucleus</keyword>
<feature type="region of interest" description="Disordered" evidence="8">
    <location>
        <begin position="211"/>
        <end position="286"/>
    </location>
</feature>
<keyword evidence="4" id="KW-0507">mRNA processing</keyword>
<dbReference type="PANTHER" id="PTHR13296">
    <property type="entry name" value="BCAS2 PROTEIN"/>
    <property type="match status" value="1"/>
</dbReference>
<dbReference type="Pfam" id="PF05700">
    <property type="entry name" value="BCAS2"/>
    <property type="match status" value="1"/>
</dbReference>
<evidence type="ECO:0000256" key="1">
    <source>
        <dbReference type="ARBA" id="ARBA00004123"/>
    </source>
</evidence>
<evidence type="ECO:0000256" key="5">
    <source>
        <dbReference type="ARBA" id="ARBA00022728"/>
    </source>
</evidence>
<reference evidence="9" key="1">
    <citation type="submission" date="2018-03" db="EMBL/GenBank/DDBJ databases">
        <title>The relapsing fever spirochete Borrelia turicatae persists in the highly oxidative environment of its soft-bodied tick vector.</title>
        <authorList>
            <person name="Bourret T.J."/>
            <person name="Boyle W.K."/>
            <person name="Valenzuela J.G."/>
            <person name="Oliveira F."/>
            <person name="Lopez J.E."/>
        </authorList>
    </citation>
    <scope>NUCLEOTIDE SEQUENCE</scope>
    <source>
        <strain evidence="9">Kansas strain/isolate</strain>
        <tissue evidence="9">Salivary glands</tissue>
    </source>
</reference>
<dbReference type="EMBL" id="GGLE01001079">
    <property type="protein sequence ID" value="MBY05205.1"/>
    <property type="molecule type" value="Transcribed_RNA"/>
</dbReference>
<evidence type="ECO:0000256" key="7">
    <source>
        <dbReference type="ARBA" id="ARBA00023242"/>
    </source>
</evidence>
<dbReference type="GO" id="GO:0071013">
    <property type="term" value="C:catalytic step 2 spliceosome"/>
    <property type="evidence" value="ECO:0007669"/>
    <property type="project" value="TreeGrafter"/>
</dbReference>
<comment type="subcellular location">
    <subcellularLocation>
        <location evidence="1">Nucleus</location>
    </subcellularLocation>
</comment>
<sequence>MAGEVIVDALPYIDQGYDEPGIREAVMAMVEEETRRYRPTKNYLEHLPQLSFHQFETEILKTEYERLQARQPMEMMSMKRYELPQPPAGKTTDVASWNECVDNSYAQLEHQSTRIANLELMSKYGCEAWKHYNAALVQMLHQMQKQLQDLRKQIQEVNWRRKTSQTEGGEKLKNLEANWVGLVSKNYEIERACVELEKEIASLEAEYDQTKKAQLEAPQETPGEEEQESEVVVVQEPQMQEEDVVDQMEQGEQQDEEESTTPPEREEEERIDPAEEQDEMPQASES</sequence>
<dbReference type="PANTHER" id="PTHR13296:SF0">
    <property type="entry name" value="PRE-MRNA-SPLICING FACTOR SPF27"/>
    <property type="match status" value="1"/>
</dbReference>
<proteinExistence type="inferred from homology"/>
<feature type="compositionally biased region" description="Acidic residues" evidence="8">
    <location>
        <begin position="252"/>
        <end position="279"/>
    </location>
</feature>
<keyword evidence="6" id="KW-0508">mRNA splicing</keyword>
<evidence type="ECO:0000256" key="4">
    <source>
        <dbReference type="ARBA" id="ARBA00022664"/>
    </source>
</evidence>
<dbReference type="GO" id="GO:0008380">
    <property type="term" value="P:RNA splicing"/>
    <property type="evidence" value="ECO:0007669"/>
    <property type="project" value="UniProtKB-KW"/>
</dbReference>
<evidence type="ECO:0000256" key="8">
    <source>
        <dbReference type="SAM" id="MobiDB-lite"/>
    </source>
</evidence>
<comment type="similarity">
    <text evidence="2">Belongs to the SPF27 family.</text>
</comment>
<evidence type="ECO:0000256" key="2">
    <source>
        <dbReference type="ARBA" id="ARBA00010788"/>
    </source>
</evidence>
<evidence type="ECO:0000313" key="9">
    <source>
        <dbReference type="EMBL" id="MBY05205.1"/>
    </source>
</evidence>
<keyword evidence="5" id="KW-0747">Spliceosome</keyword>
<dbReference type="GO" id="GO:0006397">
    <property type="term" value="P:mRNA processing"/>
    <property type="evidence" value="ECO:0007669"/>
    <property type="project" value="UniProtKB-KW"/>
</dbReference>
<accession>A0A2R5L6V4</accession>
<protein>
    <recommendedName>
        <fullName evidence="3">Pre-mRNA-splicing factor SPF27</fullName>
    </recommendedName>
</protein>